<evidence type="ECO:0000256" key="5">
    <source>
        <dbReference type="ARBA" id="ARBA00022884"/>
    </source>
</evidence>
<dbReference type="Pfam" id="PF15135">
    <property type="entry name" value="UPF0515"/>
    <property type="match status" value="1"/>
</dbReference>
<gene>
    <name evidence="8" type="ORF">ACJMK2_030686</name>
</gene>
<dbReference type="GO" id="GO:0003723">
    <property type="term" value="F:RNA binding"/>
    <property type="evidence" value="ECO:0007669"/>
    <property type="project" value="UniProtKB-KW"/>
</dbReference>
<keyword evidence="6" id="KW-0539">Nucleus</keyword>
<dbReference type="AlphaFoldDB" id="A0ABD3X0G3"/>
<organism evidence="8 9">
    <name type="scientific">Sinanodonta woodiana</name>
    <name type="common">Chinese pond mussel</name>
    <name type="synonym">Anodonta woodiana</name>
    <dbReference type="NCBI Taxonomy" id="1069815"/>
    <lineage>
        <taxon>Eukaryota</taxon>
        <taxon>Metazoa</taxon>
        <taxon>Spiralia</taxon>
        <taxon>Lophotrochozoa</taxon>
        <taxon>Mollusca</taxon>
        <taxon>Bivalvia</taxon>
        <taxon>Autobranchia</taxon>
        <taxon>Heteroconchia</taxon>
        <taxon>Palaeoheterodonta</taxon>
        <taxon>Unionida</taxon>
        <taxon>Unionoidea</taxon>
        <taxon>Unionidae</taxon>
        <taxon>Unioninae</taxon>
        <taxon>Sinanodonta</taxon>
    </lineage>
</organism>
<comment type="subcellular location">
    <subcellularLocation>
        <location evidence="2">Cytoplasm</location>
        <location evidence="2">Cytoplasmic ribonucleoprotein granule</location>
    </subcellularLocation>
    <subcellularLocation>
        <location evidence="1">Nucleus</location>
    </subcellularLocation>
</comment>
<sequence length="275" mass="31643">MAEEPEGGRISKEDIREARRLQELFHGRFSQEEAVRLYTFCNKNLQDAINFVFHGEPGDIRNVIGEGEWRIVAARNNRDINQVLKNEIPDQVRQFGCESCDKVWWRRVPIRKLVSRCRSCKQKFDAIPREDEWGLAKYVCDKCTNEFTGYGAMGRTMSPCYSCNNLCTPAEILPPYTKRPRRKSWNVHSCTAHNCYNRTPSADNDDMINLCVHPKSMMKSLGRKVLNPSHLHVTTGSTVKTFLNQDDLESLYEPTLDDISEELDDGSDDSDDDNQ</sequence>
<evidence type="ECO:0000313" key="8">
    <source>
        <dbReference type="EMBL" id="KAL3878323.1"/>
    </source>
</evidence>
<evidence type="ECO:0000256" key="2">
    <source>
        <dbReference type="ARBA" id="ARBA00004331"/>
    </source>
</evidence>
<evidence type="ECO:0000313" key="9">
    <source>
        <dbReference type="Proteomes" id="UP001634394"/>
    </source>
</evidence>
<dbReference type="PANTHER" id="PTHR16135">
    <property type="entry name" value="REPRESSOR OF YIELD OF DENV PROTEIN"/>
    <property type="match status" value="1"/>
</dbReference>
<dbReference type="InterPro" id="IPR026795">
    <property type="entry name" value="SHFL"/>
</dbReference>
<keyword evidence="5" id="KW-0694">RNA-binding</keyword>
<dbReference type="Proteomes" id="UP001634394">
    <property type="component" value="Unassembled WGS sequence"/>
</dbReference>
<dbReference type="PANTHER" id="PTHR16135:SF2">
    <property type="entry name" value="SHIFTLESS ANTIVIRAL INHIBITOR OF RIBOSOMAL FRAMESHIFTING PROTEIN"/>
    <property type="match status" value="1"/>
</dbReference>
<dbReference type="GO" id="GO:0005634">
    <property type="term" value="C:nucleus"/>
    <property type="evidence" value="ECO:0007669"/>
    <property type="project" value="UniProtKB-SubCell"/>
</dbReference>
<evidence type="ECO:0008006" key="10">
    <source>
        <dbReference type="Google" id="ProtNLM"/>
    </source>
</evidence>
<evidence type="ECO:0000256" key="7">
    <source>
        <dbReference type="SAM" id="MobiDB-lite"/>
    </source>
</evidence>
<evidence type="ECO:0000256" key="3">
    <source>
        <dbReference type="ARBA" id="ARBA00005469"/>
    </source>
</evidence>
<feature type="region of interest" description="Disordered" evidence="7">
    <location>
        <begin position="254"/>
        <end position="275"/>
    </location>
</feature>
<protein>
    <recommendedName>
        <fullName evidence="10">UBA domain-containing protein</fullName>
    </recommendedName>
</protein>
<comment type="similarity">
    <text evidence="3">Belongs to the SHFL family.</text>
</comment>
<comment type="caution">
    <text evidence="8">The sequence shown here is derived from an EMBL/GenBank/DDBJ whole genome shotgun (WGS) entry which is preliminary data.</text>
</comment>
<evidence type="ECO:0000256" key="1">
    <source>
        <dbReference type="ARBA" id="ARBA00004123"/>
    </source>
</evidence>
<dbReference type="GO" id="GO:0036464">
    <property type="term" value="C:cytoplasmic ribonucleoprotein granule"/>
    <property type="evidence" value="ECO:0007669"/>
    <property type="project" value="UniProtKB-SubCell"/>
</dbReference>
<name>A0ABD3X0G3_SINWO</name>
<evidence type="ECO:0000256" key="6">
    <source>
        <dbReference type="ARBA" id="ARBA00023242"/>
    </source>
</evidence>
<dbReference type="EMBL" id="JBJQND010000004">
    <property type="protein sequence ID" value="KAL3878323.1"/>
    <property type="molecule type" value="Genomic_DNA"/>
</dbReference>
<keyword evidence="9" id="KW-1185">Reference proteome</keyword>
<reference evidence="8 9" key="1">
    <citation type="submission" date="2024-11" db="EMBL/GenBank/DDBJ databases">
        <title>Chromosome-level genome assembly of the freshwater bivalve Anodonta woodiana.</title>
        <authorList>
            <person name="Chen X."/>
        </authorList>
    </citation>
    <scope>NUCLEOTIDE SEQUENCE [LARGE SCALE GENOMIC DNA]</scope>
    <source>
        <strain evidence="8">MN2024</strain>
        <tissue evidence="8">Gills</tissue>
    </source>
</reference>
<accession>A0ABD3X0G3</accession>
<proteinExistence type="inferred from homology"/>
<keyword evidence="4" id="KW-0963">Cytoplasm</keyword>
<evidence type="ECO:0000256" key="4">
    <source>
        <dbReference type="ARBA" id="ARBA00022490"/>
    </source>
</evidence>